<proteinExistence type="predicted"/>
<dbReference type="AlphaFoldDB" id="A0AAV4IGU0"/>
<feature type="binding site" evidence="12">
    <location>
        <position position="230"/>
    </location>
    <ligand>
        <name>L-glutamate</name>
        <dbReference type="ChEBI" id="CHEBI:29985"/>
    </ligand>
</feature>
<evidence type="ECO:0000256" key="5">
    <source>
        <dbReference type="ARBA" id="ARBA00022989"/>
    </source>
</evidence>
<dbReference type="InterPro" id="IPR019594">
    <property type="entry name" value="Glu/Gly-bd"/>
</dbReference>
<dbReference type="InterPro" id="IPR001320">
    <property type="entry name" value="Iontro_rcpt_C"/>
</dbReference>
<keyword evidence="2" id="KW-0813">Transport</keyword>
<keyword evidence="6" id="KW-0406">Ion transport</keyword>
<evidence type="ECO:0000313" key="17">
    <source>
        <dbReference type="EMBL" id="GFS08318.1"/>
    </source>
</evidence>
<dbReference type="GO" id="GO:0038023">
    <property type="term" value="F:signaling receptor activity"/>
    <property type="evidence" value="ECO:0007669"/>
    <property type="project" value="InterPro"/>
</dbReference>
<dbReference type="PANTHER" id="PTHR18966">
    <property type="entry name" value="IONOTROPIC GLUTAMATE RECEPTOR"/>
    <property type="match status" value="1"/>
</dbReference>
<keyword evidence="3" id="KW-1003">Cell membrane</keyword>
<comment type="caution">
    <text evidence="17">The sequence shown here is derived from an EMBL/GenBank/DDBJ whole genome shotgun (WGS) entry which is preliminary data.</text>
</comment>
<feature type="transmembrane region" description="Helical" evidence="14">
    <location>
        <begin position="61"/>
        <end position="81"/>
    </location>
</feature>
<feature type="binding site" evidence="12">
    <location>
        <position position="16"/>
    </location>
    <ligand>
        <name>L-glutamate</name>
        <dbReference type="ChEBI" id="CHEBI:29985"/>
    </ligand>
</feature>
<dbReference type="InterPro" id="IPR015683">
    <property type="entry name" value="Ionotropic_Glu_rcpt"/>
</dbReference>
<feature type="binding site" evidence="12">
    <location>
        <position position="18"/>
    </location>
    <ligand>
        <name>L-glutamate</name>
        <dbReference type="ChEBI" id="CHEBI:29985"/>
    </ligand>
</feature>
<evidence type="ECO:0000313" key="18">
    <source>
        <dbReference type="Proteomes" id="UP000762676"/>
    </source>
</evidence>
<dbReference type="GO" id="GO:0005886">
    <property type="term" value="C:plasma membrane"/>
    <property type="evidence" value="ECO:0007669"/>
    <property type="project" value="UniProtKB-SubCell"/>
</dbReference>
<feature type="transmembrane region" description="Helical" evidence="14">
    <location>
        <begin position="134"/>
        <end position="159"/>
    </location>
</feature>
<keyword evidence="9" id="KW-0325">Glycoprotein</keyword>
<reference evidence="17 18" key="1">
    <citation type="journal article" date="2021" name="Elife">
        <title>Chloroplast acquisition without the gene transfer in kleptoplastic sea slugs, Plakobranchus ocellatus.</title>
        <authorList>
            <person name="Maeda T."/>
            <person name="Takahashi S."/>
            <person name="Yoshida T."/>
            <person name="Shimamura S."/>
            <person name="Takaki Y."/>
            <person name="Nagai Y."/>
            <person name="Toyoda A."/>
            <person name="Suzuki Y."/>
            <person name="Arimoto A."/>
            <person name="Ishii H."/>
            <person name="Satoh N."/>
            <person name="Nishiyama T."/>
            <person name="Hasebe M."/>
            <person name="Maruyama T."/>
            <person name="Minagawa J."/>
            <person name="Obokata J."/>
            <person name="Shigenobu S."/>
        </authorList>
    </citation>
    <scope>NUCLEOTIDE SEQUENCE [LARGE SCALE GENOMIC DNA]</scope>
</reference>
<evidence type="ECO:0000256" key="1">
    <source>
        <dbReference type="ARBA" id="ARBA00004651"/>
    </source>
</evidence>
<evidence type="ECO:0000256" key="7">
    <source>
        <dbReference type="ARBA" id="ARBA00023136"/>
    </source>
</evidence>
<dbReference type="SUPFAM" id="SSF53850">
    <property type="entry name" value="Periplasmic binding protein-like II"/>
    <property type="match status" value="1"/>
</dbReference>
<dbReference type="Pfam" id="PF00060">
    <property type="entry name" value="Lig_chan"/>
    <property type="match status" value="1"/>
</dbReference>
<keyword evidence="11" id="KW-0407">Ion channel</keyword>
<evidence type="ECO:0000256" key="3">
    <source>
        <dbReference type="ARBA" id="ARBA00022475"/>
    </source>
</evidence>
<gene>
    <name evidence="17" type="ORF">ElyMa_006592100</name>
</gene>
<feature type="domain" description="Ionotropic glutamate receptor C-terminal" evidence="15">
    <location>
        <begin position="63"/>
        <end position="190"/>
    </location>
</feature>
<keyword evidence="5 14" id="KW-1133">Transmembrane helix</keyword>
<feature type="site" description="Crucial to convey clamshell closure to channel opening" evidence="13">
    <location>
        <position position="163"/>
    </location>
</feature>
<evidence type="ECO:0000256" key="2">
    <source>
        <dbReference type="ARBA" id="ARBA00022448"/>
    </source>
</evidence>
<dbReference type="FunFam" id="1.10.287.70:FF:000143">
    <property type="entry name" value="Probable glutamate receptor"/>
    <property type="match status" value="1"/>
</dbReference>
<dbReference type="Pfam" id="PF10613">
    <property type="entry name" value="Lig_chan-Glu_bd"/>
    <property type="match status" value="1"/>
</dbReference>
<dbReference type="PRINTS" id="PR00177">
    <property type="entry name" value="NMDARECEPTOR"/>
</dbReference>
<evidence type="ECO:0000256" key="4">
    <source>
        <dbReference type="ARBA" id="ARBA00022692"/>
    </source>
</evidence>
<accession>A0AAV4IGU0</accession>
<evidence type="ECO:0000256" key="13">
    <source>
        <dbReference type="PIRSR" id="PIRSR601508-2"/>
    </source>
</evidence>
<dbReference type="InterPro" id="IPR001508">
    <property type="entry name" value="Iono_Glu_rcpt_met"/>
</dbReference>
<evidence type="ECO:0000256" key="8">
    <source>
        <dbReference type="ARBA" id="ARBA00023170"/>
    </source>
</evidence>
<keyword evidence="8 17" id="KW-0675">Receptor</keyword>
<keyword evidence="4 14" id="KW-0812">Transmembrane</keyword>
<keyword evidence="10" id="KW-1071">Ligand-gated ion channel</keyword>
<evidence type="ECO:0000256" key="10">
    <source>
        <dbReference type="ARBA" id="ARBA00023286"/>
    </source>
</evidence>
<keyword evidence="18" id="KW-1185">Reference proteome</keyword>
<evidence type="ECO:0000256" key="14">
    <source>
        <dbReference type="SAM" id="Phobius"/>
    </source>
</evidence>
<evidence type="ECO:0000256" key="9">
    <source>
        <dbReference type="ARBA" id="ARBA00023180"/>
    </source>
</evidence>
<dbReference type="GO" id="GO:0015276">
    <property type="term" value="F:ligand-gated monoatomic ion channel activity"/>
    <property type="evidence" value="ECO:0007669"/>
    <property type="project" value="InterPro"/>
</dbReference>
<evidence type="ECO:0000259" key="15">
    <source>
        <dbReference type="Pfam" id="PF00060"/>
    </source>
</evidence>
<comment type="subcellular location">
    <subcellularLocation>
        <location evidence="1">Cell membrane</location>
        <topology evidence="1">Multi-pass membrane protein</topology>
    </subcellularLocation>
</comment>
<dbReference type="Gene3D" id="1.10.287.70">
    <property type="match status" value="1"/>
</dbReference>
<name>A0AAV4IGU0_9GAST</name>
<protein>
    <submittedName>
        <fullName evidence="17">Glutamate receptor</fullName>
    </submittedName>
</protein>
<dbReference type="EMBL" id="BMAT01013245">
    <property type="protein sequence ID" value="GFS08318.1"/>
    <property type="molecule type" value="Genomic_DNA"/>
</dbReference>
<sequence length="231" mass="25447">MTTNVIKNEVTLGVGPISITSERKSVIDFTTAFAEEGVGILTRRPGFGSMEMFRLFKPFEALVWICLACSVIVISVVLFVINKTSPFAVRGFSHSASSPNLSLFHCFWAILACSLYQGTDLHPVSHSARLVVGFWWVFIILVVSTYTASLAAVLTVTVFEKSINSLSELAEQSEITPLIKPGTNLDTLFQTATNDVYKSIASRLAVYPESATNEEAMAWVKEKNMAFMTDR</sequence>
<evidence type="ECO:0000256" key="11">
    <source>
        <dbReference type="ARBA" id="ARBA00023303"/>
    </source>
</evidence>
<evidence type="ECO:0000259" key="16">
    <source>
        <dbReference type="Pfam" id="PF10613"/>
    </source>
</evidence>
<dbReference type="Gene3D" id="3.40.190.10">
    <property type="entry name" value="Periplasmic binding protein-like II"/>
    <property type="match status" value="1"/>
</dbReference>
<feature type="domain" description="Ionotropic glutamate receptor L-glutamate and glycine-binding" evidence="16">
    <location>
        <begin position="1"/>
        <end position="45"/>
    </location>
</feature>
<dbReference type="Proteomes" id="UP000762676">
    <property type="component" value="Unassembled WGS sequence"/>
</dbReference>
<organism evidence="17 18">
    <name type="scientific">Elysia marginata</name>
    <dbReference type="NCBI Taxonomy" id="1093978"/>
    <lineage>
        <taxon>Eukaryota</taxon>
        <taxon>Metazoa</taxon>
        <taxon>Spiralia</taxon>
        <taxon>Lophotrochozoa</taxon>
        <taxon>Mollusca</taxon>
        <taxon>Gastropoda</taxon>
        <taxon>Heterobranchia</taxon>
        <taxon>Euthyneura</taxon>
        <taxon>Panpulmonata</taxon>
        <taxon>Sacoglossa</taxon>
        <taxon>Placobranchoidea</taxon>
        <taxon>Plakobranchidae</taxon>
        <taxon>Elysia</taxon>
    </lineage>
</organism>
<evidence type="ECO:0000256" key="12">
    <source>
        <dbReference type="PIRSR" id="PIRSR601508-1"/>
    </source>
</evidence>
<evidence type="ECO:0000256" key="6">
    <source>
        <dbReference type="ARBA" id="ARBA00023065"/>
    </source>
</evidence>
<feature type="binding site" evidence="12">
    <location>
        <position position="23"/>
    </location>
    <ligand>
        <name>L-glutamate</name>
        <dbReference type="ChEBI" id="CHEBI:29985"/>
    </ligand>
</feature>
<keyword evidence="7 14" id="KW-0472">Membrane</keyword>